<dbReference type="EMBL" id="CAVMBE010000002">
    <property type="protein sequence ID" value="CAK3792888.1"/>
    <property type="molecule type" value="Genomic_DNA"/>
</dbReference>
<evidence type="ECO:0000313" key="4">
    <source>
        <dbReference type="EMBL" id="CAK3792888.1"/>
    </source>
</evidence>
<keyword evidence="5" id="KW-1185">Reference proteome</keyword>
<comment type="caution">
    <text evidence="4">The sequence shown here is derived from an EMBL/GenBank/DDBJ whole genome shotgun (WGS) entry which is preliminary data.</text>
</comment>
<dbReference type="InterPro" id="IPR049207">
    <property type="entry name" value="DUF4246_N"/>
</dbReference>
<dbReference type="InterPro" id="IPR049192">
    <property type="entry name" value="DUF4246_C"/>
</dbReference>
<dbReference type="PANTHER" id="PTHR33119">
    <property type="entry name" value="IFI3P"/>
    <property type="match status" value="1"/>
</dbReference>
<proteinExistence type="predicted"/>
<protein>
    <submittedName>
        <fullName evidence="4">Uncharacterized protein</fullName>
    </submittedName>
</protein>
<feature type="region of interest" description="Disordered" evidence="1">
    <location>
        <begin position="1"/>
        <end position="34"/>
    </location>
</feature>
<evidence type="ECO:0000256" key="1">
    <source>
        <dbReference type="SAM" id="MobiDB-lite"/>
    </source>
</evidence>
<dbReference type="Pfam" id="PF21666">
    <property type="entry name" value="DUF4246_N"/>
    <property type="match status" value="1"/>
</dbReference>
<dbReference type="InterPro" id="IPR025340">
    <property type="entry name" value="DUF4246"/>
</dbReference>
<dbReference type="PANTHER" id="PTHR33119:SF1">
    <property type="entry name" value="FE2OG DIOXYGENASE DOMAIN-CONTAINING PROTEIN"/>
    <property type="match status" value="1"/>
</dbReference>
<feature type="domain" description="DUF4246" evidence="2">
    <location>
        <begin position="118"/>
        <end position="573"/>
    </location>
</feature>
<gene>
    <name evidence="4" type="ORF">LECACI_7A000732</name>
</gene>
<evidence type="ECO:0000259" key="3">
    <source>
        <dbReference type="Pfam" id="PF21666"/>
    </source>
</evidence>
<organism evidence="4 5">
    <name type="scientific">Lecanosticta acicola</name>
    <dbReference type="NCBI Taxonomy" id="111012"/>
    <lineage>
        <taxon>Eukaryota</taxon>
        <taxon>Fungi</taxon>
        <taxon>Dikarya</taxon>
        <taxon>Ascomycota</taxon>
        <taxon>Pezizomycotina</taxon>
        <taxon>Dothideomycetes</taxon>
        <taxon>Dothideomycetidae</taxon>
        <taxon>Mycosphaerellales</taxon>
        <taxon>Mycosphaerellaceae</taxon>
        <taxon>Lecanosticta</taxon>
    </lineage>
</organism>
<feature type="domain" description="DUF4246" evidence="3">
    <location>
        <begin position="30"/>
        <end position="102"/>
    </location>
</feature>
<reference evidence="4" key="1">
    <citation type="submission" date="2023-11" db="EMBL/GenBank/DDBJ databases">
        <authorList>
            <person name="Alioto T."/>
            <person name="Alioto T."/>
            <person name="Gomez Garrido J."/>
        </authorList>
    </citation>
    <scope>NUCLEOTIDE SEQUENCE</scope>
</reference>
<dbReference type="Proteomes" id="UP001296104">
    <property type="component" value="Unassembled WGS sequence"/>
</dbReference>
<dbReference type="AlphaFoldDB" id="A0AAI8YRN8"/>
<sequence length="638" mass="73176">MESFEERMRRRTEEQGGSKSTRADGRNLLGYDSPVNSTAKHSWGTYGNGGRPRFPNAIQDWTGSARTLRERSMLALMADITDKPEWTRKVFDEGIVEKWRKEAAEHAKTQVPERTVSQKMFEFCIAELRDYAKAQEASNFVPALDADAAVYKSDAIITDDIKQSLRTAAAPLEDVPEALKDWHPDSDGKVLDLVHPSLFPLLYGRSRILPEGTVSLDDSDTYIGKGEVVPVPNPQDLEVKSFPGQAASRFSHGNKKPHFYSDRFQWLPCEVALTDAGVKITSYINNLPPKEHKSLYEAIETIIARVISMWDATLASTERTNVLRPNPRIDVEEAEYIEPQGERVREPDESEMDEDEIEELNDEWHRQNRVLIMPEPGPYSARPPYQHPVLGEGDRYRREPDPLEKFGLRKLFAEQGLQIIVKLANIHLTPEKPTYDGGSWHVEGQLNEHICASALYYYDSSNTTDSYLSFREGMSSDAFGYTTYQQDDYNHLERLYEIQQHQSAIQYLGRVKTTENRLLTFPNVFQHRVEPFKLADPSRPGHRKILALFLVDPYNRIPSTANVPPQQKHWWRQMVTALDRVGELPPELAERVVDSIGDFPIDLDEAKKIRLELMEERKIFVDNVEARLQDETFNFCEH</sequence>
<evidence type="ECO:0000259" key="2">
    <source>
        <dbReference type="Pfam" id="PF14033"/>
    </source>
</evidence>
<feature type="compositionally biased region" description="Basic and acidic residues" evidence="1">
    <location>
        <begin position="1"/>
        <end position="25"/>
    </location>
</feature>
<accession>A0AAI8YRN8</accession>
<name>A0AAI8YRN8_9PEZI</name>
<evidence type="ECO:0000313" key="5">
    <source>
        <dbReference type="Proteomes" id="UP001296104"/>
    </source>
</evidence>
<dbReference type="Pfam" id="PF14033">
    <property type="entry name" value="DUF4246"/>
    <property type="match status" value="1"/>
</dbReference>